<accession>A0ABD1FL62</accession>
<dbReference type="GO" id="GO:0005874">
    <property type="term" value="C:microtubule"/>
    <property type="evidence" value="ECO:0007669"/>
    <property type="project" value="UniProtKB-KW"/>
</dbReference>
<reference evidence="6 7" key="1">
    <citation type="submission" date="2024-06" db="EMBL/GenBank/DDBJ databases">
        <title>A chromosome level genome sequence of Diviner's sage (Salvia divinorum).</title>
        <authorList>
            <person name="Ford S.A."/>
            <person name="Ro D.-K."/>
            <person name="Ness R.W."/>
            <person name="Phillips M.A."/>
        </authorList>
    </citation>
    <scope>NUCLEOTIDE SEQUENCE [LARGE SCALE GENOMIC DNA]</scope>
    <source>
        <strain evidence="6">SAF-2024a</strain>
        <tissue evidence="6">Leaf</tissue>
    </source>
</reference>
<sequence>MEDVETEVTCGSLLESLQQIWDEVGETNEERDRVLLKLDRDCLDVYKREFDEAVKSRAHLLHTLADARDKLTNLLSVLGEKTYVGIPEITSGTIKEQLEAIAPALERLSKLRDDTIKEFHHVRVEEDPSPSPEGKGASNTPCEGKKNYSLEETKLLASAAESSEAAVEEKFLVLSEKMGSVGEAIMIKSYLKALEKDTSMMSETKRQQHEAAVKLLACKLGLV</sequence>
<comment type="subcellular location">
    <subcellularLocation>
        <location evidence="1">Cytoplasm</location>
        <location evidence="1">Cytoskeleton</location>
    </subcellularLocation>
</comment>
<organism evidence="6 7">
    <name type="scientific">Salvia divinorum</name>
    <name type="common">Maria pastora</name>
    <name type="synonym">Diviner's sage</name>
    <dbReference type="NCBI Taxonomy" id="28513"/>
    <lineage>
        <taxon>Eukaryota</taxon>
        <taxon>Viridiplantae</taxon>
        <taxon>Streptophyta</taxon>
        <taxon>Embryophyta</taxon>
        <taxon>Tracheophyta</taxon>
        <taxon>Spermatophyta</taxon>
        <taxon>Magnoliopsida</taxon>
        <taxon>eudicotyledons</taxon>
        <taxon>Gunneridae</taxon>
        <taxon>Pentapetalae</taxon>
        <taxon>asterids</taxon>
        <taxon>lamiids</taxon>
        <taxon>Lamiales</taxon>
        <taxon>Lamiaceae</taxon>
        <taxon>Nepetoideae</taxon>
        <taxon>Mentheae</taxon>
        <taxon>Salviinae</taxon>
        <taxon>Salvia</taxon>
        <taxon>Salvia subgen. Calosphace</taxon>
    </lineage>
</organism>
<dbReference type="InterPro" id="IPR007145">
    <property type="entry name" value="MAP65_Ase1_PRC1"/>
</dbReference>
<keyword evidence="7" id="KW-1185">Reference proteome</keyword>
<dbReference type="Pfam" id="PF03999">
    <property type="entry name" value="MAP65_ASE1"/>
    <property type="match status" value="1"/>
</dbReference>
<evidence type="ECO:0000313" key="7">
    <source>
        <dbReference type="Proteomes" id="UP001567538"/>
    </source>
</evidence>
<dbReference type="EMBL" id="JBEAFC010000014">
    <property type="protein sequence ID" value="KAL1532575.1"/>
    <property type="molecule type" value="Genomic_DNA"/>
</dbReference>
<dbReference type="PANTHER" id="PTHR19321">
    <property type="entry name" value="PROTEIN REGULATOR OF CYTOKINESIS 1 PRC1-RELATED"/>
    <property type="match status" value="1"/>
</dbReference>
<evidence type="ECO:0000256" key="5">
    <source>
        <dbReference type="SAM" id="MobiDB-lite"/>
    </source>
</evidence>
<name>A0ABD1FL62_SALDI</name>
<evidence type="ECO:0000313" key="6">
    <source>
        <dbReference type="EMBL" id="KAL1532575.1"/>
    </source>
</evidence>
<comment type="caution">
    <text evidence="6">The sequence shown here is derived from an EMBL/GenBank/DDBJ whole genome shotgun (WGS) entry which is preliminary data.</text>
</comment>
<evidence type="ECO:0000256" key="2">
    <source>
        <dbReference type="ARBA" id="ARBA00006187"/>
    </source>
</evidence>
<evidence type="ECO:0000256" key="1">
    <source>
        <dbReference type="ARBA" id="ARBA00004245"/>
    </source>
</evidence>
<comment type="similarity">
    <text evidence="2">Belongs to the MAP65/ASE1 family.</text>
</comment>
<gene>
    <name evidence="6" type="ORF">AAHA92_32563</name>
</gene>
<keyword evidence="3" id="KW-0493">Microtubule</keyword>
<dbReference type="PANTHER" id="PTHR19321:SF41">
    <property type="entry name" value="FASCETTO-RELATED"/>
    <property type="match status" value="1"/>
</dbReference>
<evidence type="ECO:0000256" key="3">
    <source>
        <dbReference type="ARBA" id="ARBA00022701"/>
    </source>
</evidence>
<keyword evidence="4" id="KW-0963">Cytoplasm</keyword>
<proteinExistence type="inferred from homology"/>
<dbReference type="AlphaFoldDB" id="A0ABD1FL62"/>
<protein>
    <submittedName>
        <fullName evidence="6">Uncharacterized protein</fullName>
    </submittedName>
</protein>
<keyword evidence="4" id="KW-0206">Cytoskeleton</keyword>
<dbReference type="Proteomes" id="UP001567538">
    <property type="component" value="Unassembled WGS sequence"/>
</dbReference>
<feature type="region of interest" description="Disordered" evidence="5">
    <location>
        <begin position="122"/>
        <end position="145"/>
    </location>
</feature>
<evidence type="ECO:0000256" key="4">
    <source>
        <dbReference type="ARBA" id="ARBA00023212"/>
    </source>
</evidence>